<reference evidence="7" key="1">
    <citation type="submission" date="2020-07" db="EMBL/GenBank/DDBJ databases">
        <title>Metabolic diversity and evolutionary history of the archaeal phylum ###Micrarchaeota### uncovered from a freshwater lake metagenome.</title>
        <authorList>
            <person name="Kadnikov V.V."/>
            <person name="Savvichev A.S."/>
            <person name="Mardanov A.V."/>
            <person name="Beletsky A.V."/>
            <person name="Chupakov A.V."/>
            <person name="Kokryatskaya N.M."/>
            <person name="Pimenov N.V."/>
            <person name="Ravin N.V."/>
        </authorList>
    </citation>
    <scope>NUCLEOTIDE SEQUENCE [LARGE SCALE GENOMIC DNA]</scope>
</reference>
<dbReference type="GO" id="GO:0051536">
    <property type="term" value="F:iron-sulfur cluster binding"/>
    <property type="evidence" value="ECO:0007669"/>
    <property type="project" value="UniProtKB-KW"/>
</dbReference>
<dbReference type="SFLD" id="SFLDS00029">
    <property type="entry name" value="Radical_SAM"/>
    <property type="match status" value="1"/>
</dbReference>
<evidence type="ECO:0000256" key="1">
    <source>
        <dbReference type="ARBA" id="ARBA00022691"/>
    </source>
</evidence>
<accession>A0A7D6BAZ0</accession>
<dbReference type="Pfam" id="PF04055">
    <property type="entry name" value="Radical_SAM"/>
    <property type="match status" value="1"/>
</dbReference>
<dbReference type="SUPFAM" id="SSF102114">
    <property type="entry name" value="Radical SAM enzymes"/>
    <property type="match status" value="1"/>
</dbReference>
<evidence type="ECO:0000313" key="6">
    <source>
        <dbReference type="EMBL" id="QLJ53377.1"/>
    </source>
</evidence>
<dbReference type="InterPro" id="IPR058240">
    <property type="entry name" value="rSAM_sf"/>
</dbReference>
<dbReference type="PROSITE" id="PS51918">
    <property type="entry name" value="RADICAL_SAM"/>
    <property type="match status" value="1"/>
</dbReference>
<dbReference type="SFLD" id="SFLDG01067">
    <property type="entry name" value="SPASM/twitch_domain_containing"/>
    <property type="match status" value="1"/>
</dbReference>
<dbReference type="InterPro" id="IPR007197">
    <property type="entry name" value="rSAM"/>
</dbReference>
<proteinExistence type="predicted"/>
<organism evidence="6 7">
    <name type="scientific">Fermentimicrarchaeum limneticum</name>
    <dbReference type="NCBI Taxonomy" id="2795018"/>
    <lineage>
        <taxon>Archaea</taxon>
        <taxon>Candidatus Micrarchaeota</taxon>
        <taxon>Candidatus Fermentimicrarchaeales</taxon>
        <taxon>Candidatus Fermentimicrarchaeaceae</taxon>
        <taxon>Candidatus Fermentimicrarchaeum</taxon>
    </lineage>
</organism>
<sequence>MFPNKVDVLCGYTCNNNCLFCFIKGRKTADGTTSQIKKILNNLRAEGFSEVIFNGGESTIRRDFIELVGYASELGFPKVNVSSNGRMFCYKDFARKAAEAGLTNAIISMHGSNAKTHDMLTRVPGSFKQTMKGMDNLIGVGVKTMSNTTIAKQNHTELPRLVKLLSNFDLVWREFIFVHPGGAALQNFESVVPTLTEIAPSLRKAFDPKRGFTNLGVESVPYCFMKGCEKFVVTQKMEARLVGMDFQIADVNKSRREEAKIKSPGCSRCKYNDKCEGVWRAYAERYGLGELRPC</sequence>
<dbReference type="GO" id="GO:0006783">
    <property type="term" value="P:heme biosynthetic process"/>
    <property type="evidence" value="ECO:0007669"/>
    <property type="project" value="TreeGrafter"/>
</dbReference>
<feature type="domain" description="Radical SAM core" evidence="5">
    <location>
        <begin position="1"/>
        <end position="209"/>
    </location>
</feature>
<evidence type="ECO:0000256" key="2">
    <source>
        <dbReference type="ARBA" id="ARBA00022723"/>
    </source>
</evidence>
<evidence type="ECO:0000313" key="7">
    <source>
        <dbReference type="Proteomes" id="UP000510821"/>
    </source>
</evidence>
<name>A0A7D6BAZ0_FERL1</name>
<keyword evidence="1" id="KW-0949">S-adenosyl-L-methionine</keyword>
<dbReference type="PANTHER" id="PTHR11228">
    <property type="entry name" value="RADICAL SAM DOMAIN PROTEIN"/>
    <property type="match status" value="1"/>
</dbReference>
<evidence type="ECO:0000259" key="5">
    <source>
        <dbReference type="PROSITE" id="PS51918"/>
    </source>
</evidence>
<dbReference type="InterPro" id="IPR013785">
    <property type="entry name" value="Aldolase_TIM"/>
</dbReference>
<dbReference type="GO" id="GO:0046872">
    <property type="term" value="F:metal ion binding"/>
    <property type="evidence" value="ECO:0007669"/>
    <property type="project" value="UniProtKB-KW"/>
</dbReference>
<dbReference type="Proteomes" id="UP000510821">
    <property type="component" value="Chromosome"/>
</dbReference>
<dbReference type="InterPro" id="IPR050377">
    <property type="entry name" value="Radical_SAM_PqqE_MftC-like"/>
</dbReference>
<dbReference type="EMBL" id="CP058998">
    <property type="protein sequence ID" value="QLJ53377.1"/>
    <property type="molecule type" value="Genomic_DNA"/>
</dbReference>
<gene>
    <name evidence="6" type="ORF">Sv326_1202</name>
</gene>
<evidence type="ECO:0000256" key="4">
    <source>
        <dbReference type="ARBA" id="ARBA00023014"/>
    </source>
</evidence>
<keyword evidence="2" id="KW-0479">Metal-binding</keyword>
<dbReference type="Gene3D" id="3.20.20.70">
    <property type="entry name" value="Aldolase class I"/>
    <property type="match status" value="1"/>
</dbReference>
<dbReference type="GO" id="GO:0003824">
    <property type="term" value="F:catalytic activity"/>
    <property type="evidence" value="ECO:0007669"/>
    <property type="project" value="InterPro"/>
</dbReference>
<protein>
    <recommendedName>
        <fullName evidence="5">Radical SAM core domain-containing protein</fullName>
    </recommendedName>
</protein>
<dbReference type="KEGG" id="flt:Sv326_1202"/>
<dbReference type="PANTHER" id="PTHR11228:SF7">
    <property type="entry name" value="PQQA PEPTIDE CYCLASE"/>
    <property type="match status" value="1"/>
</dbReference>
<keyword evidence="4" id="KW-0411">Iron-sulfur</keyword>
<evidence type="ECO:0000256" key="3">
    <source>
        <dbReference type="ARBA" id="ARBA00023004"/>
    </source>
</evidence>
<dbReference type="CDD" id="cd01335">
    <property type="entry name" value="Radical_SAM"/>
    <property type="match status" value="1"/>
</dbReference>
<dbReference type="AlphaFoldDB" id="A0A7D6BAZ0"/>
<keyword evidence="3" id="KW-0408">Iron</keyword>